<dbReference type="EMBL" id="JAZAVJ010000199">
    <property type="protein sequence ID" value="KAK7408083.1"/>
    <property type="molecule type" value="Genomic_DNA"/>
</dbReference>
<evidence type="ECO:0000313" key="2">
    <source>
        <dbReference type="EMBL" id="KAK7408083.1"/>
    </source>
</evidence>
<name>A0ABR1GRS0_9HYPO</name>
<proteinExistence type="predicted"/>
<comment type="caution">
    <text evidence="2">The sequence shown here is derived from an EMBL/GenBank/DDBJ whole genome shotgun (WGS) entry which is preliminary data.</text>
</comment>
<organism evidence="2 3">
    <name type="scientific">Neonectria punicea</name>
    <dbReference type="NCBI Taxonomy" id="979145"/>
    <lineage>
        <taxon>Eukaryota</taxon>
        <taxon>Fungi</taxon>
        <taxon>Dikarya</taxon>
        <taxon>Ascomycota</taxon>
        <taxon>Pezizomycotina</taxon>
        <taxon>Sordariomycetes</taxon>
        <taxon>Hypocreomycetidae</taxon>
        <taxon>Hypocreales</taxon>
        <taxon>Nectriaceae</taxon>
        <taxon>Neonectria</taxon>
    </lineage>
</organism>
<protein>
    <submittedName>
        <fullName evidence="2">Uncharacterized protein</fullName>
    </submittedName>
</protein>
<accession>A0ABR1GRS0</accession>
<reference evidence="2 3" key="1">
    <citation type="journal article" date="2025" name="Microbiol. Resour. Announc.">
        <title>Draft genome sequences for Neonectria magnoliae and Neonectria punicea, canker pathogens of Liriodendron tulipifera and Acer saccharum in West Virginia.</title>
        <authorList>
            <person name="Petronek H.M."/>
            <person name="Kasson M.T."/>
            <person name="Metheny A.M."/>
            <person name="Stauder C.M."/>
            <person name="Lovett B."/>
            <person name="Lynch S.C."/>
            <person name="Garnas J.R."/>
            <person name="Kasson L.R."/>
            <person name="Stajich J.E."/>
        </authorList>
    </citation>
    <scope>NUCLEOTIDE SEQUENCE [LARGE SCALE GENOMIC DNA]</scope>
    <source>
        <strain evidence="2 3">NRRL 64653</strain>
    </source>
</reference>
<feature type="compositionally biased region" description="Basic and acidic residues" evidence="1">
    <location>
        <begin position="1"/>
        <end position="12"/>
    </location>
</feature>
<feature type="region of interest" description="Disordered" evidence="1">
    <location>
        <begin position="45"/>
        <end position="67"/>
    </location>
</feature>
<sequence length="355" mass="40064">MPRAIKMSEDKPRRRSNRPNLGVTPEFLRENYDLSAQRHYRMVSEGEKFGSADDEAKSENADNDANEIRPLTKGPKRFEATKPKKERTTIKYLADPVTICRICDREAPNVRDLKYARWLCWRICMTCHHKYGKTLTSLPGEGLNAKVMARANEIKEKNRIEKPSNPNNLGDEDEDEDEDMEGPLQGAPNQQRPGPNVGFHISPLAHPLDYSVLRKYAPDMAFPIVQIPQLTVVPSALNTPVVGQNPVPSAGLEMPIALGPNGEPFNEYVRALERNPNGDAEKNLRIHQQQVADFLVSPDIAKTMTLGEFATDEEETEQDLDRMDMEETELNLFDELIDLDKCGSPDEFYRGSPCS</sequence>
<gene>
    <name evidence="2" type="ORF">QQX98_009738</name>
</gene>
<keyword evidence="3" id="KW-1185">Reference proteome</keyword>
<feature type="compositionally biased region" description="Basic and acidic residues" evidence="1">
    <location>
        <begin position="45"/>
        <end position="60"/>
    </location>
</feature>
<evidence type="ECO:0000313" key="3">
    <source>
        <dbReference type="Proteomes" id="UP001498476"/>
    </source>
</evidence>
<feature type="region of interest" description="Disordered" evidence="1">
    <location>
        <begin position="1"/>
        <end position="24"/>
    </location>
</feature>
<dbReference type="Proteomes" id="UP001498476">
    <property type="component" value="Unassembled WGS sequence"/>
</dbReference>
<feature type="compositionally biased region" description="Acidic residues" evidence="1">
    <location>
        <begin position="170"/>
        <end position="181"/>
    </location>
</feature>
<evidence type="ECO:0000256" key="1">
    <source>
        <dbReference type="SAM" id="MobiDB-lite"/>
    </source>
</evidence>
<feature type="region of interest" description="Disordered" evidence="1">
    <location>
        <begin position="154"/>
        <end position="195"/>
    </location>
</feature>